<evidence type="ECO:0000313" key="3">
    <source>
        <dbReference type="EMBL" id="TCU93141.1"/>
    </source>
</evidence>
<dbReference type="Gene3D" id="3.40.190.10">
    <property type="entry name" value="Periplasmic binding protein-like II"/>
    <property type="match status" value="1"/>
</dbReference>
<comment type="similarity">
    <text evidence="1">Belongs to the UPF0065 (bug) family.</text>
</comment>
<dbReference type="CDD" id="cd07012">
    <property type="entry name" value="PBP2_Bug_TTT"/>
    <property type="match status" value="1"/>
</dbReference>
<feature type="chain" id="PRO_5020671266" evidence="2">
    <location>
        <begin position="30"/>
        <end position="329"/>
    </location>
</feature>
<dbReference type="RefSeq" id="WP_132478116.1">
    <property type="nucleotide sequence ID" value="NZ_JBHRVM010000001.1"/>
</dbReference>
<name>A0A4R3UQR5_9BURK</name>
<accession>A0A4R3UQR5</accession>
<evidence type="ECO:0000256" key="1">
    <source>
        <dbReference type="ARBA" id="ARBA00006987"/>
    </source>
</evidence>
<dbReference type="PIRSF" id="PIRSF017082">
    <property type="entry name" value="YflP"/>
    <property type="match status" value="1"/>
</dbReference>
<evidence type="ECO:0000256" key="2">
    <source>
        <dbReference type="SAM" id="SignalP"/>
    </source>
</evidence>
<dbReference type="Gene3D" id="3.40.190.150">
    <property type="entry name" value="Bordetella uptake gene, domain 1"/>
    <property type="match status" value="1"/>
</dbReference>
<dbReference type="SUPFAM" id="SSF53850">
    <property type="entry name" value="Periplasmic binding protein-like II"/>
    <property type="match status" value="1"/>
</dbReference>
<reference evidence="3 4" key="1">
    <citation type="submission" date="2019-03" db="EMBL/GenBank/DDBJ databases">
        <title>Genomic Encyclopedia of Type Strains, Phase IV (KMG-IV): sequencing the most valuable type-strain genomes for metagenomic binning, comparative biology and taxonomic classification.</title>
        <authorList>
            <person name="Goeker M."/>
        </authorList>
    </citation>
    <scope>NUCLEOTIDE SEQUENCE [LARGE SCALE GENOMIC DNA]</scope>
    <source>
        <strain evidence="3 4">DSM 100048</strain>
    </source>
</reference>
<feature type="signal peptide" evidence="2">
    <location>
        <begin position="1"/>
        <end position="29"/>
    </location>
</feature>
<dbReference type="AlphaFoldDB" id="A0A4R3UQR5"/>
<comment type="caution">
    <text evidence="3">The sequence shown here is derived from an EMBL/GenBank/DDBJ whole genome shotgun (WGS) entry which is preliminary data.</text>
</comment>
<dbReference type="Pfam" id="PF03401">
    <property type="entry name" value="TctC"/>
    <property type="match status" value="1"/>
</dbReference>
<proteinExistence type="inferred from homology"/>
<dbReference type="EMBL" id="SMBX01000012">
    <property type="protein sequence ID" value="TCU93141.1"/>
    <property type="molecule type" value="Genomic_DNA"/>
</dbReference>
<dbReference type="InterPro" id="IPR042100">
    <property type="entry name" value="Bug_dom1"/>
</dbReference>
<protein>
    <submittedName>
        <fullName evidence="3">Tripartite-type tricarboxylate transporter receptor subunit TctC</fullName>
    </submittedName>
</protein>
<evidence type="ECO:0000313" key="4">
    <source>
        <dbReference type="Proteomes" id="UP000294692"/>
    </source>
</evidence>
<dbReference type="InterPro" id="IPR005064">
    <property type="entry name" value="BUG"/>
</dbReference>
<dbReference type="Proteomes" id="UP000294692">
    <property type="component" value="Unassembled WGS sequence"/>
</dbReference>
<gene>
    <name evidence="3" type="ORF">EV686_11223</name>
</gene>
<dbReference type="PANTHER" id="PTHR42928">
    <property type="entry name" value="TRICARBOXYLATE-BINDING PROTEIN"/>
    <property type="match status" value="1"/>
</dbReference>
<keyword evidence="3" id="KW-0675">Receptor</keyword>
<dbReference type="OrthoDB" id="8678875at2"/>
<dbReference type="PANTHER" id="PTHR42928:SF5">
    <property type="entry name" value="BLR1237 PROTEIN"/>
    <property type="match status" value="1"/>
</dbReference>
<organism evidence="3 4">
    <name type="scientific">Paracandidimonas soli</name>
    <dbReference type="NCBI Taxonomy" id="1917182"/>
    <lineage>
        <taxon>Bacteria</taxon>
        <taxon>Pseudomonadati</taxon>
        <taxon>Pseudomonadota</taxon>
        <taxon>Betaproteobacteria</taxon>
        <taxon>Burkholderiales</taxon>
        <taxon>Alcaligenaceae</taxon>
        <taxon>Paracandidimonas</taxon>
    </lineage>
</organism>
<keyword evidence="4" id="KW-1185">Reference proteome</keyword>
<sequence>MAQDRTSTGKRIGRCLAALAMACSCAAWAQGSYPAQKVEIVVPWTAGQATDIAARVMAEHLSGKLGQAFFVSNKAGAGGAVGSMQVARSKNDGYTLLAASTGSVVVAPLLTETSYTAGDFAPAAMIAKSPSILITAADFPAKNIDDLIRLLKDNPGKYAFASSGSGSATHLMAEAFNLGHGIQATHVPYKGSAAALTDVLAGRVAYMFDTVASVSSQLAAGKVTAYAISSKERSASVPDIPAIAEVTELKDFDIASWIGLMAPKGASEQDMAVLEKAARDYLETPEAKAKYQNLGLSVSPMSNAEFQAVVEREVALYSDLLEKLGLKKQ</sequence>
<dbReference type="PROSITE" id="PS51257">
    <property type="entry name" value="PROKAR_LIPOPROTEIN"/>
    <property type="match status" value="1"/>
</dbReference>
<keyword evidence="2" id="KW-0732">Signal</keyword>